<evidence type="ECO:0008006" key="3">
    <source>
        <dbReference type="Google" id="ProtNLM"/>
    </source>
</evidence>
<dbReference type="RefSeq" id="WP_126617613.1">
    <property type="nucleotide sequence ID" value="NZ_CP034562.1"/>
</dbReference>
<protein>
    <recommendedName>
        <fullName evidence="3">Tetratricopeptide repeat protein</fullName>
    </recommendedName>
</protein>
<dbReference type="Proteomes" id="UP000267268">
    <property type="component" value="Chromosome 1"/>
</dbReference>
<dbReference type="OrthoDB" id="977566at2"/>
<dbReference type="KEGG" id="fll:EI427_18690"/>
<accession>A0A3S9P7K6</accession>
<gene>
    <name evidence="1" type="ORF">EI427_18690</name>
</gene>
<organism evidence="1 2">
    <name type="scientific">Flammeovirga pectinis</name>
    <dbReference type="NCBI Taxonomy" id="2494373"/>
    <lineage>
        <taxon>Bacteria</taxon>
        <taxon>Pseudomonadati</taxon>
        <taxon>Bacteroidota</taxon>
        <taxon>Cytophagia</taxon>
        <taxon>Cytophagales</taxon>
        <taxon>Flammeovirgaceae</taxon>
        <taxon>Flammeovirga</taxon>
    </lineage>
</organism>
<dbReference type="AlphaFoldDB" id="A0A3S9P7K6"/>
<proteinExistence type="predicted"/>
<sequence>MYSVREIYSLREEGKYQEAFITARSWLEISPNDEELQAAMAWVLYDMIKVANQEKNAEQFEELYSVFVEYIPLEADKLQLAACRILLIEIERLLNLQQFDKIDRLLLLIKPLQYHPEKERPKAFYQLLEIAVANSQFLPNFLTFIRIWRLSNLQPQHYQSYGDSMSLAERVHWLVGQHLYEHKEENQEIIKAYVKQLDLLLERCPQFGYIRELRKKLSLI</sequence>
<keyword evidence="2" id="KW-1185">Reference proteome</keyword>
<evidence type="ECO:0000313" key="2">
    <source>
        <dbReference type="Proteomes" id="UP000267268"/>
    </source>
</evidence>
<name>A0A3S9P7K6_9BACT</name>
<evidence type="ECO:0000313" key="1">
    <source>
        <dbReference type="EMBL" id="AZQ64180.1"/>
    </source>
</evidence>
<dbReference type="EMBL" id="CP034562">
    <property type="protein sequence ID" value="AZQ64180.1"/>
    <property type="molecule type" value="Genomic_DNA"/>
</dbReference>
<reference evidence="1 2" key="1">
    <citation type="submission" date="2018-12" db="EMBL/GenBank/DDBJ databases">
        <title>Flammeovirga pectinis sp. nov., isolated from the gut of the Korean scallop, Patinopecten yessoensis.</title>
        <authorList>
            <person name="Bae J.-W."/>
            <person name="Jeong Y.-S."/>
            <person name="Kang W."/>
        </authorList>
    </citation>
    <scope>NUCLEOTIDE SEQUENCE [LARGE SCALE GENOMIC DNA]</scope>
    <source>
        <strain evidence="1 2">L12M1</strain>
    </source>
</reference>